<evidence type="ECO:0000259" key="12">
    <source>
        <dbReference type="Pfam" id="PF16178"/>
    </source>
</evidence>
<evidence type="ECO:0000256" key="6">
    <source>
        <dbReference type="ARBA" id="ARBA00023136"/>
    </source>
</evidence>
<evidence type="ECO:0000256" key="8">
    <source>
        <dbReference type="RuleBase" id="RU280814"/>
    </source>
</evidence>
<dbReference type="InterPro" id="IPR007632">
    <property type="entry name" value="Anoctamin"/>
</dbReference>
<protein>
    <recommendedName>
        <fullName evidence="8">Anoctamin</fullName>
    </recommendedName>
</protein>
<evidence type="ECO:0000256" key="4">
    <source>
        <dbReference type="ARBA" id="ARBA00022692"/>
    </source>
</evidence>
<feature type="transmembrane region" description="Helical" evidence="8">
    <location>
        <begin position="700"/>
        <end position="722"/>
    </location>
</feature>
<dbReference type="AlphaFoldDB" id="A0A803SX18"/>
<dbReference type="Bgee" id="ENSACAG00000012017">
    <property type="expression patterns" value="Expressed in testis and 2 other cell types or tissues"/>
</dbReference>
<dbReference type="GeneTree" id="ENSGT00940000158600"/>
<keyword evidence="6 8" id="KW-0472">Membrane</keyword>
<comment type="subcellular location">
    <subcellularLocation>
        <location evidence="1">Cell membrane</location>
        <topology evidence="1">Multi-pass membrane protein</topology>
    </subcellularLocation>
    <subcellularLocation>
        <location evidence="8">Membrane</location>
        <topology evidence="8">Multi-pass membrane protein</topology>
    </subcellularLocation>
</comment>
<dbReference type="Proteomes" id="UP000001646">
    <property type="component" value="Chromosome 5"/>
</dbReference>
<keyword evidence="3" id="KW-1003">Cell membrane</keyword>
<reference evidence="13" key="3">
    <citation type="submission" date="2025-09" db="UniProtKB">
        <authorList>
            <consortium name="Ensembl"/>
        </authorList>
    </citation>
    <scope>IDENTIFICATION</scope>
</reference>
<organism evidence="13 14">
    <name type="scientific">Anolis carolinensis</name>
    <name type="common">Green anole</name>
    <name type="synonym">American chameleon</name>
    <dbReference type="NCBI Taxonomy" id="28377"/>
    <lineage>
        <taxon>Eukaryota</taxon>
        <taxon>Metazoa</taxon>
        <taxon>Chordata</taxon>
        <taxon>Craniata</taxon>
        <taxon>Vertebrata</taxon>
        <taxon>Euteleostomi</taxon>
        <taxon>Lepidosauria</taxon>
        <taxon>Squamata</taxon>
        <taxon>Bifurcata</taxon>
        <taxon>Unidentata</taxon>
        <taxon>Episquamata</taxon>
        <taxon>Toxicofera</taxon>
        <taxon>Iguania</taxon>
        <taxon>Dactyloidae</taxon>
        <taxon>Anolis</taxon>
    </lineage>
</organism>
<feature type="transmembrane region" description="Helical" evidence="8">
    <location>
        <begin position="860"/>
        <end position="881"/>
    </location>
</feature>
<gene>
    <name evidence="13" type="primary">ANO4</name>
</gene>
<dbReference type="GO" id="GO:0017128">
    <property type="term" value="F:phospholipid scramblase activity"/>
    <property type="evidence" value="ECO:0007669"/>
    <property type="project" value="Ensembl"/>
</dbReference>
<evidence type="ECO:0000256" key="3">
    <source>
        <dbReference type="ARBA" id="ARBA00022475"/>
    </source>
</evidence>
<proteinExistence type="inferred from homology"/>
<comment type="caution">
    <text evidence="8">Lacks conserved residue(s) required for the propagation of feature annotation.</text>
</comment>
<feature type="transmembrane region" description="Helical" evidence="8">
    <location>
        <begin position="590"/>
        <end position="609"/>
    </location>
</feature>
<feature type="domain" description="Anoctamin dimerisation" evidence="12">
    <location>
        <begin position="118"/>
        <end position="337"/>
    </location>
</feature>
<evidence type="ECO:0000313" key="13">
    <source>
        <dbReference type="Ensembl" id="ENSACAP00000027508.1"/>
    </source>
</evidence>
<feature type="region of interest" description="Disordered" evidence="10">
    <location>
        <begin position="1"/>
        <end position="25"/>
    </location>
</feature>
<keyword evidence="5 8" id="KW-1133">Transmembrane helix</keyword>
<feature type="coiled-coil region" evidence="9">
    <location>
        <begin position="902"/>
        <end position="936"/>
    </location>
</feature>
<dbReference type="GO" id="GO:0046983">
    <property type="term" value="F:protein dimerization activity"/>
    <property type="evidence" value="ECO:0007669"/>
    <property type="project" value="InterPro"/>
</dbReference>
<dbReference type="GO" id="GO:0051649">
    <property type="term" value="P:establishment of localization in cell"/>
    <property type="evidence" value="ECO:0007669"/>
    <property type="project" value="Ensembl"/>
</dbReference>
<name>A0A803SX18_ANOCA</name>
<keyword evidence="14" id="KW-1185">Reference proteome</keyword>
<evidence type="ECO:0000256" key="7">
    <source>
        <dbReference type="ARBA" id="ARBA00023180"/>
    </source>
</evidence>
<dbReference type="Pfam" id="PF04547">
    <property type="entry name" value="Anoctamin"/>
    <property type="match status" value="1"/>
</dbReference>
<feature type="transmembrane region" description="Helical" evidence="8">
    <location>
        <begin position="750"/>
        <end position="774"/>
    </location>
</feature>
<keyword evidence="4 8" id="KW-0812">Transmembrane</keyword>
<evidence type="ECO:0000259" key="11">
    <source>
        <dbReference type="Pfam" id="PF04547"/>
    </source>
</evidence>
<evidence type="ECO:0000313" key="14">
    <source>
        <dbReference type="Proteomes" id="UP000001646"/>
    </source>
</evidence>
<accession>A0A803SX18</accession>
<sequence>MEASSSGSIVLPSPVGKPVTHQPEGRELCQGHQLETQIPIRPDAQKRDVDFSEILNAIQEIAKDVNIFFDELEGITSPSKDDDSLLHHGNLTSTSDDTSRLEAVGEVIPEKNKCSGLYFRDGKYRIDYILVYRKSNPQTEKREVFERNVISEASSLSNSDIIFVKLHAPWEVLGKHAELMNVRMPFRRKIYYLHRRYKFLNRIEKQLSRFQGWLPRKPMRLDKERMPDLEENDCYTAPFSQQRIHHFIIHNKDTFFNNATRSRIVHHILQRVKYEEGKNKIGLNRLLTNGSYEAAFPLHEGSYRSKNSIRTHGAENHRHLLYACWASWRAWYKYQPLDLVRRYFGEKIGLYFAWLGWYTGMLFPAAFIGLFVFLYGVATLNHCQVSKEVCQAREIIMCPICDKYCPFMRLSDSCIYAKVTHLFDNGATVFFAVFMAVWGKSCFKIDLFLFNMSEMQIMEEIRPQFEAKYSQKERMNPISGKPEPYQAFADKCSRIIVSASGIFFMICVVIAAVFGIVIYRVVTVSTFAAFKWALIRNNSQVATTGTAVCINFCIIMLLNVLYEKVALFLTNLEQPRTESEWENSFTLKMFLFQFVNLNSSTFYIAFFLGRFTGHPGAYLRIINRWRLEESKYTHMPLICEHTKFTNKMYIYRLIQNWWTRRRLRQEYGSHRKARFPQWEKDYNLQPMNAYGLFDEYLEMILQFGFTTIFVAAFPLAPLLALLNNIIEIRLDAYKFISQWRRPLASRAKDIGIWYGILEGIGILSVITNAFVIAVTSDFIPRLVYAYKYGPCAGQGEAGQKCMVGYVNASLSVFLVSDFERRSEPSSNGSEFSGSPLKYCRYRDYRDPPHSPMRYGYTLQFWHVLAARLAFIIVFEHLVFCIKHLISYLIPDLPKDLRDRMRREKYLIQEMMYEAELERLQKERKERKKNGKSYHNEWP</sequence>
<reference evidence="13 14" key="1">
    <citation type="submission" date="2009-12" db="EMBL/GenBank/DDBJ databases">
        <title>The Genome Sequence of Anolis carolinensis (Green Anole Lizard).</title>
        <authorList>
            <consortium name="The Genome Sequencing Platform"/>
            <person name="Di Palma F."/>
            <person name="Alfoldi J."/>
            <person name="Heiman D."/>
            <person name="Young S."/>
            <person name="Grabherr M."/>
            <person name="Johnson J."/>
            <person name="Lander E.S."/>
            <person name="Lindblad-Toh K."/>
        </authorList>
    </citation>
    <scope>NUCLEOTIDE SEQUENCE [LARGE SCALE GENOMIC DNA]</scope>
    <source>
        <strain evidence="13 14">JBL SC #1</strain>
    </source>
</reference>
<dbReference type="GO" id="GO:0061589">
    <property type="term" value="P:calcium activated phosphatidylserine scrambling"/>
    <property type="evidence" value="ECO:0007669"/>
    <property type="project" value="Ensembl"/>
</dbReference>
<feature type="domain" description="Anoctamin transmembrane" evidence="11">
    <location>
        <begin position="340"/>
        <end position="903"/>
    </location>
</feature>
<dbReference type="PANTHER" id="PTHR12308:SF28">
    <property type="entry name" value="ANOCTAMIN-4"/>
    <property type="match status" value="1"/>
</dbReference>
<dbReference type="Ensembl" id="ENSACAT00000046456.1">
    <property type="protein sequence ID" value="ENSACAP00000027508.1"/>
    <property type="gene ID" value="ENSACAG00000012017.4"/>
</dbReference>
<evidence type="ECO:0000256" key="10">
    <source>
        <dbReference type="SAM" id="MobiDB-lite"/>
    </source>
</evidence>
<evidence type="ECO:0000256" key="9">
    <source>
        <dbReference type="SAM" id="Coils"/>
    </source>
</evidence>
<dbReference type="InterPro" id="IPR032394">
    <property type="entry name" value="Anoct_dimer"/>
</dbReference>
<dbReference type="GO" id="GO:1902476">
    <property type="term" value="P:chloride transmembrane transport"/>
    <property type="evidence" value="ECO:0000318"/>
    <property type="project" value="GO_Central"/>
</dbReference>
<dbReference type="GO" id="GO:0061591">
    <property type="term" value="P:calcium activated galactosylceramide scrambling"/>
    <property type="evidence" value="ECO:0007669"/>
    <property type="project" value="Ensembl"/>
</dbReference>
<dbReference type="GO" id="GO:0005886">
    <property type="term" value="C:plasma membrane"/>
    <property type="evidence" value="ECO:0000318"/>
    <property type="project" value="GO_Central"/>
</dbReference>
<feature type="transmembrane region" description="Helical" evidence="8">
    <location>
        <begin position="495"/>
        <end position="521"/>
    </location>
</feature>
<dbReference type="InterPro" id="IPR049452">
    <property type="entry name" value="Anoctamin_TM"/>
</dbReference>
<keyword evidence="9" id="KW-0175">Coiled coil</keyword>
<dbReference type="PANTHER" id="PTHR12308">
    <property type="entry name" value="ANOCTAMIN"/>
    <property type="match status" value="1"/>
</dbReference>
<dbReference type="GO" id="GO:0061590">
    <property type="term" value="P:calcium activated phosphatidylcholine scrambling"/>
    <property type="evidence" value="ECO:0007669"/>
    <property type="project" value="Ensembl"/>
</dbReference>
<reference evidence="13" key="2">
    <citation type="submission" date="2025-08" db="UniProtKB">
        <authorList>
            <consortium name="Ensembl"/>
        </authorList>
    </citation>
    <scope>IDENTIFICATION</scope>
</reference>
<comment type="similarity">
    <text evidence="2 8">Belongs to the anoctamin family.</text>
</comment>
<evidence type="ECO:0000256" key="2">
    <source>
        <dbReference type="ARBA" id="ARBA00009671"/>
    </source>
</evidence>
<feature type="transmembrane region" description="Helical" evidence="8">
    <location>
        <begin position="541"/>
        <end position="562"/>
    </location>
</feature>
<keyword evidence="7" id="KW-0325">Glycoprotein</keyword>
<dbReference type="Pfam" id="PF16178">
    <property type="entry name" value="Anoct_dimer"/>
    <property type="match status" value="1"/>
</dbReference>
<dbReference type="GO" id="GO:0005229">
    <property type="term" value="F:intracellularly calcium-gated chloride channel activity"/>
    <property type="evidence" value="ECO:0000318"/>
    <property type="project" value="GO_Central"/>
</dbReference>
<evidence type="ECO:0000256" key="5">
    <source>
        <dbReference type="ARBA" id="ARBA00022989"/>
    </source>
</evidence>
<dbReference type="InParanoid" id="A0A803SX18"/>
<evidence type="ECO:0000256" key="1">
    <source>
        <dbReference type="ARBA" id="ARBA00004651"/>
    </source>
</evidence>
<feature type="transmembrane region" description="Helical" evidence="8">
    <location>
        <begin position="351"/>
        <end position="378"/>
    </location>
</feature>